<keyword evidence="10" id="KW-0813">Transport</keyword>
<keyword evidence="12" id="KW-1185">Reference proteome</keyword>
<keyword evidence="10" id="KW-0479">Metal-binding</keyword>
<evidence type="ECO:0000313" key="12">
    <source>
        <dbReference type="Proteomes" id="UP000602076"/>
    </source>
</evidence>
<evidence type="ECO:0000256" key="2">
    <source>
        <dbReference type="ARBA" id="ARBA00022475"/>
    </source>
</evidence>
<reference evidence="11" key="1">
    <citation type="submission" date="2020-09" db="EMBL/GenBank/DDBJ databases">
        <title>Bacillus faecalis sp. nov., a moderately halophilic bacterium isolated from cow faeces.</title>
        <authorList>
            <person name="Jiang L."/>
            <person name="Lee J."/>
        </authorList>
    </citation>
    <scope>NUCLEOTIDE SEQUENCE</scope>
    <source>
        <strain evidence="11">AGMB 02131</strain>
    </source>
</reference>
<comment type="catalytic activity">
    <reaction evidence="8">
        <text>fluoride(in) = fluoride(out)</text>
        <dbReference type="Rhea" id="RHEA:76159"/>
        <dbReference type="ChEBI" id="CHEBI:17051"/>
    </reaction>
    <physiologicalReaction direction="left-to-right" evidence="8">
        <dbReference type="Rhea" id="RHEA:76160"/>
    </physiologicalReaction>
</comment>
<keyword evidence="5 10" id="KW-0472">Membrane</keyword>
<evidence type="ECO:0000256" key="6">
    <source>
        <dbReference type="ARBA" id="ARBA00023303"/>
    </source>
</evidence>
<dbReference type="HAMAP" id="MF_00454">
    <property type="entry name" value="FluC"/>
    <property type="match status" value="1"/>
</dbReference>
<keyword evidence="3 10" id="KW-0812">Transmembrane</keyword>
<comment type="caution">
    <text evidence="11">The sequence shown here is derived from an EMBL/GenBank/DDBJ whole genome shotgun (WGS) entry which is preliminary data.</text>
</comment>
<feature type="transmembrane region" description="Helical" evidence="10">
    <location>
        <begin position="60"/>
        <end position="81"/>
    </location>
</feature>
<dbReference type="GO" id="GO:0005886">
    <property type="term" value="C:plasma membrane"/>
    <property type="evidence" value="ECO:0007669"/>
    <property type="project" value="UniProtKB-SubCell"/>
</dbReference>
<keyword evidence="2 10" id="KW-1003">Cell membrane</keyword>
<feature type="binding site" evidence="10">
    <location>
        <position position="72"/>
    </location>
    <ligand>
        <name>Na(+)</name>
        <dbReference type="ChEBI" id="CHEBI:29101"/>
        <note>structural</note>
    </ligand>
</feature>
<evidence type="ECO:0000313" key="11">
    <source>
        <dbReference type="EMBL" id="MBD3108259.1"/>
    </source>
</evidence>
<evidence type="ECO:0000256" key="7">
    <source>
        <dbReference type="ARBA" id="ARBA00035120"/>
    </source>
</evidence>
<comment type="activity regulation">
    <text evidence="10">Na(+) is not transported, but it plays an essential structural role and its presence is essential for fluoride channel function.</text>
</comment>
<gene>
    <name evidence="10 11" type="primary">crcB</name>
    <name evidence="10" type="synonym">fluC</name>
    <name evidence="11" type="ORF">IEO70_07750</name>
</gene>
<evidence type="ECO:0000256" key="8">
    <source>
        <dbReference type="ARBA" id="ARBA00035585"/>
    </source>
</evidence>
<organism evidence="11 12">
    <name type="scientific">Peribacillus faecalis</name>
    <dbReference type="NCBI Taxonomy" id="2772559"/>
    <lineage>
        <taxon>Bacteria</taxon>
        <taxon>Bacillati</taxon>
        <taxon>Bacillota</taxon>
        <taxon>Bacilli</taxon>
        <taxon>Bacillales</taxon>
        <taxon>Bacillaceae</taxon>
        <taxon>Peribacillus</taxon>
    </lineage>
</organism>
<feature type="binding site" evidence="10">
    <location>
        <position position="75"/>
    </location>
    <ligand>
        <name>Na(+)</name>
        <dbReference type="ChEBI" id="CHEBI:29101"/>
        <note>structural</note>
    </ligand>
</feature>
<dbReference type="InterPro" id="IPR003691">
    <property type="entry name" value="FluC"/>
</dbReference>
<protein>
    <recommendedName>
        <fullName evidence="10">Fluoride-specific ion channel FluC</fullName>
    </recommendedName>
</protein>
<proteinExistence type="inferred from homology"/>
<comment type="similarity">
    <text evidence="7 10">Belongs to the fluoride channel Fluc/FEX (TC 1.A.43) family.</text>
</comment>
<name>A0A927CW53_9BACI</name>
<keyword evidence="6 10" id="KW-0407">Ion channel</keyword>
<sequence>MIYLLVGIAGALGASLRYTLSLLLFNGIVFPLATLSINLVGCFLLSYLTAGLFTKSSLSASIKTAIGTGFIGSFTTFSAFSVETITLFTNEKIALGILYIFISLLGGLLMTSLGLQLQKRRLTS</sequence>
<dbReference type="Pfam" id="PF02537">
    <property type="entry name" value="CRCB"/>
    <property type="match status" value="1"/>
</dbReference>
<evidence type="ECO:0000256" key="4">
    <source>
        <dbReference type="ARBA" id="ARBA00022989"/>
    </source>
</evidence>
<evidence type="ECO:0000256" key="10">
    <source>
        <dbReference type="HAMAP-Rule" id="MF_00454"/>
    </source>
</evidence>
<comment type="subcellular location">
    <subcellularLocation>
        <location evidence="1 10">Cell membrane</location>
        <topology evidence="1 10">Multi-pass membrane protein</topology>
    </subcellularLocation>
</comment>
<dbReference type="EMBL" id="JACXSI010000015">
    <property type="protein sequence ID" value="MBD3108259.1"/>
    <property type="molecule type" value="Genomic_DNA"/>
</dbReference>
<dbReference type="GO" id="GO:0046872">
    <property type="term" value="F:metal ion binding"/>
    <property type="evidence" value="ECO:0007669"/>
    <property type="project" value="UniProtKB-KW"/>
</dbReference>
<dbReference type="Proteomes" id="UP000602076">
    <property type="component" value="Unassembled WGS sequence"/>
</dbReference>
<accession>A0A927CW53</accession>
<dbReference type="PANTHER" id="PTHR28259">
    <property type="entry name" value="FLUORIDE EXPORT PROTEIN 1-RELATED"/>
    <property type="match status" value="1"/>
</dbReference>
<dbReference type="NCBIfam" id="TIGR00494">
    <property type="entry name" value="crcB"/>
    <property type="match status" value="1"/>
</dbReference>
<feature type="transmembrane region" description="Helical" evidence="10">
    <location>
        <begin position="93"/>
        <end position="115"/>
    </location>
</feature>
<keyword evidence="4 10" id="KW-1133">Transmembrane helix</keyword>
<keyword evidence="10" id="KW-0915">Sodium</keyword>
<dbReference type="RefSeq" id="WP_190997804.1">
    <property type="nucleotide sequence ID" value="NZ_JACXSI010000015.1"/>
</dbReference>
<keyword evidence="10" id="KW-0406">Ion transport</keyword>
<evidence type="ECO:0000256" key="5">
    <source>
        <dbReference type="ARBA" id="ARBA00023136"/>
    </source>
</evidence>
<dbReference type="GO" id="GO:0062054">
    <property type="term" value="F:fluoride channel activity"/>
    <property type="evidence" value="ECO:0007669"/>
    <property type="project" value="UniProtKB-UniRule"/>
</dbReference>
<evidence type="ECO:0000256" key="1">
    <source>
        <dbReference type="ARBA" id="ARBA00004651"/>
    </source>
</evidence>
<comment type="function">
    <text evidence="9 10">Fluoride-specific ion channel. Important for reducing fluoride concentration in the cell, thus reducing its toxicity.</text>
</comment>
<dbReference type="PANTHER" id="PTHR28259:SF1">
    <property type="entry name" value="FLUORIDE EXPORT PROTEIN 1-RELATED"/>
    <property type="match status" value="1"/>
</dbReference>
<dbReference type="AlphaFoldDB" id="A0A927CW53"/>
<evidence type="ECO:0000256" key="3">
    <source>
        <dbReference type="ARBA" id="ARBA00022692"/>
    </source>
</evidence>
<feature type="transmembrane region" description="Helical" evidence="10">
    <location>
        <begin position="27"/>
        <end position="48"/>
    </location>
</feature>
<evidence type="ECO:0000256" key="9">
    <source>
        <dbReference type="ARBA" id="ARBA00049940"/>
    </source>
</evidence>
<dbReference type="GO" id="GO:0140114">
    <property type="term" value="P:cellular detoxification of fluoride"/>
    <property type="evidence" value="ECO:0007669"/>
    <property type="project" value="UniProtKB-UniRule"/>
</dbReference>